<keyword evidence="2" id="KW-0812">Transmembrane</keyword>
<keyword evidence="4" id="KW-1185">Reference proteome</keyword>
<protein>
    <submittedName>
        <fullName evidence="3">Uncharacterized protein</fullName>
    </submittedName>
</protein>
<keyword evidence="2" id="KW-0472">Membrane</keyword>
<name>A0A9W4BHX8_9MYCO</name>
<evidence type="ECO:0000256" key="1">
    <source>
        <dbReference type="SAM" id="MobiDB-lite"/>
    </source>
</evidence>
<feature type="transmembrane region" description="Helical" evidence="2">
    <location>
        <begin position="6"/>
        <end position="25"/>
    </location>
</feature>
<dbReference type="KEGG" id="mgau:MGALJ_42460"/>
<dbReference type="EMBL" id="AP022601">
    <property type="protein sequence ID" value="BBY94577.1"/>
    <property type="molecule type" value="Genomic_DNA"/>
</dbReference>
<gene>
    <name evidence="3" type="ORF">MGALJ_42460</name>
</gene>
<feature type="region of interest" description="Disordered" evidence="1">
    <location>
        <begin position="33"/>
        <end position="91"/>
    </location>
</feature>
<evidence type="ECO:0000313" key="4">
    <source>
        <dbReference type="Proteomes" id="UP000465785"/>
    </source>
</evidence>
<organism evidence="3 4">
    <name type="scientific">Mycobacterium gallinarum</name>
    <dbReference type="NCBI Taxonomy" id="39689"/>
    <lineage>
        <taxon>Bacteria</taxon>
        <taxon>Bacillati</taxon>
        <taxon>Actinomycetota</taxon>
        <taxon>Actinomycetes</taxon>
        <taxon>Mycobacteriales</taxon>
        <taxon>Mycobacteriaceae</taxon>
        <taxon>Mycobacterium</taxon>
    </lineage>
</organism>
<sequence length="103" mass="11551">MNRKQQGVYFVAFLSTTLAVIFLLGEPAYRRLRGKSYDKGPIGQDGRSADDNRDGSARCGHGFGGLSHHRPDIRPNRLDTSHHHRADRHRNDLVRAAFMAPNA</sequence>
<feature type="compositionally biased region" description="Basic and acidic residues" evidence="1">
    <location>
        <begin position="47"/>
        <end position="56"/>
    </location>
</feature>
<evidence type="ECO:0000256" key="2">
    <source>
        <dbReference type="SAM" id="Phobius"/>
    </source>
</evidence>
<evidence type="ECO:0000313" key="3">
    <source>
        <dbReference type="EMBL" id="BBY94577.1"/>
    </source>
</evidence>
<accession>A0A9W4BHX8</accession>
<keyword evidence="2" id="KW-1133">Transmembrane helix</keyword>
<reference evidence="3 4" key="1">
    <citation type="journal article" date="2019" name="Emerg. Microbes Infect.">
        <title>Comprehensive subspecies identification of 175 nontuberculous mycobacteria species based on 7547 genomic profiles.</title>
        <authorList>
            <person name="Matsumoto Y."/>
            <person name="Kinjo T."/>
            <person name="Motooka D."/>
            <person name="Nabeya D."/>
            <person name="Jung N."/>
            <person name="Uechi K."/>
            <person name="Horii T."/>
            <person name="Iida T."/>
            <person name="Fujita J."/>
            <person name="Nakamura S."/>
        </authorList>
    </citation>
    <scope>NUCLEOTIDE SEQUENCE [LARGE SCALE GENOMIC DNA]</scope>
    <source>
        <strain evidence="3 4">JCM 6399</strain>
    </source>
</reference>
<proteinExistence type="predicted"/>
<dbReference type="Proteomes" id="UP000465785">
    <property type="component" value="Chromosome"/>
</dbReference>
<feature type="compositionally biased region" description="Basic and acidic residues" evidence="1">
    <location>
        <begin position="69"/>
        <end position="81"/>
    </location>
</feature>
<dbReference type="AlphaFoldDB" id="A0A9W4BHX8"/>